<sequence>MRRLLLCAALALGCLAVVSITGCDTAAAQPWGGAEALQHNKGEKSGRRVEAVLRGVASARRLLSAPSGQSSTYALTSGLQATSKGLAGTLAQQRSTQPELGADMSPLALNVENVDSTTLRVKIGAPGRWEVPRSLLRGTVNTLEAATLAAERVHDALLLPGVPSEPGLRGADSADPLYQFNYNAAPFGFGVSRKGSSDTTPLFSTRGSRLVFKDQYIEISTSLPASASLYGLGESVRTGGFELPRNGTVQTMWARDSPAAQPNQNVYSAWPFYLHVQSDGLAHGVLLLNSNGMDVVLAETQLTFRVVGGVIDLYFLMGPSPLAVMDQLTRLIGRPALPAYWALGLMNSKYGYQSVAEYQSIVDGYSNAGIPLETFVSDSQYMNHDQDFTDDDTFAPEEMQAFVARLHSKGQRWVPILDPGIHVKPGYAPYESGIKQGVFVRDINEQPFVGQVWPGAVHFPDFASPQAIAWWQQQLATLHGGLPFDGLWLDMNEVSSYCTGDVCSGSPPAANDFVCKLTCQSGPSAAGNGNRSSLPAAGIFNPPYAIGNGQTNLAISTKTLPVTKRHWNGALEYDMHNLYGHTMATATHAALQAVNGKRPFILTRSTWLGTGAVAAHWTGDTASRWEDFRWSIQSILEGGMAGISFIGADICGFMDYPTEELCARWAAAGAWEPYARAHHANGFAELFRWPAVATVAKASFGWRLRMLPYTYTAFHDASASGCPVARPLFMAFPSDATTRSNNRQWMLGNALMVAPVLDQGATAVRAYFPRGTWYSLYDRSTIDASAGGVTSSVTAALTSPAPVFVLGGSVIALGAQGSNLTSQARAAGLTLLAAFPRSGASPAAQCGTCRSSGALSSGDASACGHMYLDNGEELAASGNQLDFSAQLQAAGSGMRGSLSATWAASGGCAKVAWPRLTSVVILGVGPVDVPTVSVTVSPAAGSTAQPVQSFAAMAGSAMQNGMAALAAGAQVKFGAASYDAATHSLTITGLNHQLACPEEVHITWDCEPLSGAVPASATPQAATAG</sequence>
<gene>
    <name evidence="11" type="ORF">WJX81_003869</name>
</gene>
<feature type="domain" description="Glycoside hydrolase family 31 N-terminal" evidence="9">
    <location>
        <begin position="210"/>
        <end position="292"/>
    </location>
</feature>
<dbReference type="PROSITE" id="PS00129">
    <property type="entry name" value="GLYCOSYL_HYDROL_F31_1"/>
    <property type="match status" value="1"/>
</dbReference>
<dbReference type="GO" id="GO:0005975">
    <property type="term" value="P:carbohydrate metabolic process"/>
    <property type="evidence" value="ECO:0007669"/>
    <property type="project" value="InterPro"/>
</dbReference>
<evidence type="ECO:0000256" key="4">
    <source>
        <dbReference type="ARBA" id="ARBA00023295"/>
    </source>
</evidence>
<keyword evidence="3" id="KW-0325">Glycoprotein</keyword>
<dbReference type="Gene3D" id="2.60.40.1180">
    <property type="entry name" value="Golgi alpha-mannosidase II"/>
    <property type="match status" value="2"/>
</dbReference>
<dbReference type="InterPro" id="IPR000322">
    <property type="entry name" value="Glyco_hydro_31_TIM"/>
</dbReference>
<evidence type="ECO:0000259" key="8">
    <source>
        <dbReference type="Pfam" id="PF01055"/>
    </source>
</evidence>
<dbReference type="Proteomes" id="UP001445335">
    <property type="component" value="Unassembled WGS sequence"/>
</dbReference>
<dbReference type="CDD" id="cd06602">
    <property type="entry name" value="GH31_MGAM_SI_GAA"/>
    <property type="match status" value="1"/>
</dbReference>
<keyword evidence="2 6" id="KW-0378">Hydrolase</keyword>
<feature type="signal peptide" evidence="7">
    <location>
        <begin position="1"/>
        <end position="16"/>
    </location>
</feature>
<dbReference type="SUPFAM" id="SSF51445">
    <property type="entry name" value="(Trans)glycosidases"/>
    <property type="match status" value="1"/>
</dbReference>
<dbReference type="EMBL" id="JALJOU010000028">
    <property type="protein sequence ID" value="KAK9835343.1"/>
    <property type="molecule type" value="Genomic_DNA"/>
</dbReference>
<evidence type="ECO:0000256" key="2">
    <source>
        <dbReference type="ARBA" id="ARBA00022801"/>
    </source>
</evidence>
<dbReference type="InterPro" id="IPR013780">
    <property type="entry name" value="Glyco_hydro_b"/>
</dbReference>
<reference evidence="11 12" key="1">
    <citation type="journal article" date="2024" name="Nat. Commun.">
        <title>Phylogenomics reveals the evolutionary origins of lichenization in chlorophyte algae.</title>
        <authorList>
            <person name="Puginier C."/>
            <person name="Libourel C."/>
            <person name="Otte J."/>
            <person name="Skaloud P."/>
            <person name="Haon M."/>
            <person name="Grisel S."/>
            <person name="Petersen M."/>
            <person name="Berrin J.G."/>
            <person name="Delaux P.M."/>
            <person name="Dal Grande F."/>
            <person name="Keller J."/>
        </authorList>
    </citation>
    <scope>NUCLEOTIDE SEQUENCE [LARGE SCALE GENOMIC DNA]</scope>
    <source>
        <strain evidence="11 12">SAG 245.80</strain>
    </source>
</reference>
<dbReference type="Pfam" id="PF13802">
    <property type="entry name" value="Gal_mutarotas_2"/>
    <property type="match status" value="1"/>
</dbReference>
<name>A0AAW1RNQ3_9CHLO</name>
<dbReference type="CDD" id="cd14752">
    <property type="entry name" value="GH31_N"/>
    <property type="match status" value="1"/>
</dbReference>
<accession>A0AAW1RNQ3</accession>
<comment type="caution">
    <text evidence="11">The sequence shown here is derived from an EMBL/GenBank/DDBJ whole genome shotgun (WGS) entry which is preliminary data.</text>
</comment>
<dbReference type="Gene3D" id="2.60.40.1760">
    <property type="entry name" value="glycosyl hydrolase (family 31)"/>
    <property type="match status" value="1"/>
</dbReference>
<dbReference type="SUPFAM" id="SSF51011">
    <property type="entry name" value="Glycosyl hydrolase domain"/>
    <property type="match status" value="1"/>
</dbReference>
<evidence type="ECO:0000313" key="12">
    <source>
        <dbReference type="Proteomes" id="UP001445335"/>
    </source>
</evidence>
<dbReference type="PANTHER" id="PTHR22762:SF133">
    <property type="entry name" value="P-TYPE DOMAIN-CONTAINING PROTEIN"/>
    <property type="match status" value="1"/>
</dbReference>
<dbReference type="GO" id="GO:0030246">
    <property type="term" value="F:carbohydrate binding"/>
    <property type="evidence" value="ECO:0007669"/>
    <property type="project" value="InterPro"/>
</dbReference>
<feature type="domain" description="Glycoside hydrolase family 31 TIM barrel" evidence="8">
    <location>
        <begin position="335"/>
        <end position="713"/>
    </location>
</feature>
<comment type="similarity">
    <text evidence="1 6">Belongs to the glycosyl hydrolase 31 family.</text>
</comment>
<feature type="domain" description="Glycosyl hydrolase family 31 C-terminal" evidence="10">
    <location>
        <begin position="721"/>
        <end position="811"/>
    </location>
</feature>
<evidence type="ECO:0000256" key="6">
    <source>
        <dbReference type="RuleBase" id="RU361185"/>
    </source>
</evidence>
<dbReference type="InterPro" id="IPR025887">
    <property type="entry name" value="Glyco_hydro_31_N_dom"/>
</dbReference>
<protein>
    <recommendedName>
        <fullName evidence="5">Maltase</fullName>
    </recommendedName>
</protein>
<proteinExistence type="inferred from homology"/>
<dbReference type="PROSITE" id="PS51257">
    <property type="entry name" value="PROKAR_LIPOPROTEIN"/>
    <property type="match status" value="1"/>
</dbReference>
<dbReference type="Pfam" id="PF21365">
    <property type="entry name" value="Glyco_hydro_31_3rd"/>
    <property type="match status" value="1"/>
</dbReference>
<keyword evidence="4 6" id="KW-0326">Glycosidase</keyword>
<evidence type="ECO:0000256" key="5">
    <source>
        <dbReference type="ARBA" id="ARBA00041343"/>
    </source>
</evidence>
<feature type="chain" id="PRO_5043979714" description="Maltase" evidence="7">
    <location>
        <begin position="17"/>
        <end position="1025"/>
    </location>
</feature>
<evidence type="ECO:0000259" key="9">
    <source>
        <dbReference type="Pfam" id="PF13802"/>
    </source>
</evidence>
<dbReference type="InterPro" id="IPR048395">
    <property type="entry name" value="Glyco_hydro_31_C"/>
</dbReference>
<dbReference type="AlphaFoldDB" id="A0AAW1RNQ3"/>
<dbReference type="InterPro" id="IPR030458">
    <property type="entry name" value="Glyco_hydro_31_AS"/>
</dbReference>
<dbReference type="SUPFAM" id="SSF74650">
    <property type="entry name" value="Galactose mutarotase-like"/>
    <property type="match status" value="1"/>
</dbReference>
<dbReference type="Pfam" id="PF01055">
    <property type="entry name" value="Glyco_hydro_31_2nd"/>
    <property type="match status" value="1"/>
</dbReference>
<evidence type="ECO:0000256" key="1">
    <source>
        <dbReference type="ARBA" id="ARBA00007806"/>
    </source>
</evidence>
<evidence type="ECO:0000313" key="11">
    <source>
        <dbReference type="EMBL" id="KAK9835343.1"/>
    </source>
</evidence>
<evidence type="ECO:0000256" key="7">
    <source>
        <dbReference type="SAM" id="SignalP"/>
    </source>
</evidence>
<dbReference type="Gene3D" id="3.20.20.80">
    <property type="entry name" value="Glycosidases"/>
    <property type="match status" value="1"/>
</dbReference>
<evidence type="ECO:0000259" key="10">
    <source>
        <dbReference type="Pfam" id="PF21365"/>
    </source>
</evidence>
<evidence type="ECO:0000256" key="3">
    <source>
        <dbReference type="ARBA" id="ARBA00023180"/>
    </source>
</evidence>
<organism evidence="11 12">
    <name type="scientific">Elliptochloris bilobata</name>
    <dbReference type="NCBI Taxonomy" id="381761"/>
    <lineage>
        <taxon>Eukaryota</taxon>
        <taxon>Viridiplantae</taxon>
        <taxon>Chlorophyta</taxon>
        <taxon>core chlorophytes</taxon>
        <taxon>Trebouxiophyceae</taxon>
        <taxon>Trebouxiophyceae incertae sedis</taxon>
        <taxon>Elliptochloris clade</taxon>
        <taxon>Elliptochloris</taxon>
    </lineage>
</organism>
<dbReference type="InterPro" id="IPR017853">
    <property type="entry name" value="GH"/>
</dbReference>
<dbReference type="PANTHER" id="PTHR22762">
    <property type="entry name" value="ALPHA-GLUCOSIDASE"/>
    <property type="match status" value="1"/>
</dbReference>
<dbReference type="InterPro" id="IPR011013">
    <property type="entry name" value="Gal_mutarotase_sf_dom"/>
</dbReference>
<keyword evidence="7" id="KW-0732">Signal</keyword>
<dbReference type="GO" id="GO:0004553">
    <property type="term" value="F:hydrolase activity, hydrolyzing O-glycosyl compounds"/>
    <property type="evidence" value="ECO:0007669"/>
    <property type="project" value="InterPro"/>
</dbReference>
<keyword evidence="12" id="KW-1185">Reference proteome</keyword>